<organism evidence="1">
    <name type="scientific">bioreactor metagenome</name>
    <dbReference type="NCBI Taxonomy" id="1076179"/>
    <lineage>
        <taxon>unclassified sequences</taxon>
        <taxon>metagenomes</taxon>
        <taxon>ecological metagenomes</taxon>
    </lineage>
</organism>
<sequence length="59" mass="7171">MIQMKASIINSLIEKENLLINQYEEYLKTVENTPKYDTVKTLIERHNNHIWTLEKLLRR</sequence>
<accession>A0A644ZFD6</accession>
<evidence type="ECO:0000313" key="1">
    <source>
        <dbReference type="EMBL" id="MPM39556.1"/>
    </source>
</evidence>
<protein>
    <submittedName>
        <fullName evidence="1">Uncharacterized protein</fullName>
    </submittedName>
</protein>
<dbReference type="EMBL" id="VSSQ01008687">
    <property type="protein sequence ID" value="MPM39556.1"/>
    <property type="molecule type" value="Genomic_DNA"/>
</dbReference>
<dbReference type="AlphaFoldDB" id="A0A644ZFD6"/>
<comment type="caution">
    <text evidence="1">The sequence shown here is derived from an EMBL/GenBank/DDBJ whole genome shotgun (WGS) entry which is preliminary data.</text>
</comment>
<name>A0A644ZFD6_9ZZZZ</name>
<reference evidence="1" key="1">
    <citation type="submission" date="2019-08" db="EMBL/GenBank/DDBJ databases">
        <authorList>
            <person name="Kucharzyk K."/>
            <person name="Murdoch R.W."/>
            <person name="Higgins S."/>
            <person name="Loffler F."/>
        </authorList>
    </citation>
    <scope>NUCLEOTIDE SEQUENCE</scope>
</reference>
<gene>
    <name evidence="1" type="ORF">SDC9_86190</name>
</gene>
<proteinExistence type="predicted"/>